<protein>
    <submittedName>
        <fullName evidence="1">Uncharacterized protein</fullName>
    </submittedName>
</protein>
<evidence type="ECO:0000313" key="1">
    <source>
        <dbReference type="EMBL" id="GAI27613.1"/>
    </source>
</evidence>
<organism evidence="1">
    <name type="scientific">marine sediment metagenome</name>
    <dbReference type="NCBI Taxonomy" id="412755"/>
    <lineage>
        <taxon>unclassified sequences</taxon>
        <taxon>metagenomes</taxon>
        <taxon>ecological metagenomes</taxon>
    </lineage>
</organism>
<gene>
    <name evidence="1" type="ORF">S06H3_30270</name>
</gene>
<feature type="non-terminal residue" evidence="1">
    <location>
        <position position="67"/>
    </location>
</feature>
<proteinExistence type="predicted"/>
<accession>X1M8K3</accession>
<reference evidence="1" key="1">
    <citation type="journal article" date="2014" name="Front. Microbiol.">
        <title>High frequency of phylogenetically diverse reductive dehalogenase-homologous genes in deep subseafloor sedimentary metagenomes.</title>
        <authorList>
            <person name="Kawai M."/>
            <person name="Futagami T."/>
            <person name="Toyoda A."/>
            <person name="Takaki Y."/>
            <person name="Nishi S."/>
            <person name="Hori S."/>
            <person name="Arai W."/>
            <person name="Tsubouchi T."/>
            <person name="Morono Y."/>
            <person name="Uchiyama I."/>
            <person name="Ito T."/>
            <person name="Fujiyama A."/>
            <person name="Inagaki F."/>
            <person name="Takami H."/>
        </authorList>
    </citation>
    <scope>NUCLEOTIDE SEQUENCE</scope>
    <source>
        <strain evidence="1">Expedition CK06-06</strain>
    </source>
</reference>
<name>X1M8K3_9ZZZZ</name>
<dbReference type="AlphaFoldDB" id="X1M8K3"/>
<dbReference type="EMBL" id="BARV01017814">
    <property type="protein sequence ID" value="GAI27613.1"/>
    <property type="molecule type" value="Genomic_DNA"/>
</dbReference>
<sequence>MQRNELSGYPLIRQLAWLVKQQSLIYIFHELLLANAKVPQMPSMTFGLSLAELGATAAGKDRSNQDN</sequence>
<comment type="caution">
    <text evidence="1">The sequence shown here is derived from an EMBL/GenBank/DDBJ whole genome shotgun (WGS) entry which is preliminary data.</text>
</comment>